<dbReference type="Proteomes" id="UP000502327">
    <property type="component" value="Segment"/>
</dbReference>
<comment type="similarity">
    <text evidence="1">Belongs to the Tevenvirinae NAD--protein ADP-ribosyltransferase modA family.</text>
</comment>
<accession>A0A6H0XAB6</accession>
<name>A0A6H0XAB6_9CAUD</name>
<keyword evidence="1" id="KW-0328">Glycosyltransferase</keyword>
<dbReference type="SUPFAM" id="SSF56399">
    <property type="entry name" value="ADP-ribosylation"/>
    <property type="match status" value="1"/>
</dbReference>
<dbReference type="EC" id="2.4.2.31" evidence="1"/>
<keyword evidence="1 2" id="KW-0808">Transferase</keyword>
<keyword evidence="1" id="KW-0946">Virion</keyword>
<dbReference type="EMBL" id="MT179807">
    <property type="protein sequence ID" value="QIW91368.1"/>
    <property type="molecule type" value="Genomic_DNA"/>
</dbReference>
<feature type="binding site" evidence="1">
    <location>
        <position position="77"/>
    </location>
    <ligand>
        <name>NAD(+)</name>
        <dbReference type="ChEBI" id="CHEBI:57540"/>
    </ligand>
</feature>
<dbReference type="HAMAP" id="MF_04142">
    <property type="entry name" value="MODB_T4"/>
    <property type="match status" value="1"/>
</dbReference>
<feature type="active site" evidence="1">
    <location>
        <position position="177"/>
    </location>
</feature>
<dbReference type="InterPro" id="IPR043662">
    <property type="entry name" value="ModB-like"/>
</dbReference>
<evidence type="ECO:0000256" key="1">
    <source>
        <dbReference type="HAMAP-Rule" id="MF_04142"/>
    </source>
</evidence>
<reference evidence="2 3" key="1">
    <citation type="submission" date="2020-03" db="EMBL/GenBank/DDBJ databases">
        <authorList>
            <person name="Wu Y."/>
            <person name="Qu Y."/>
        </authorList>
    </citation>
    <scope>NUCLEOTIDE SEQUENCE [LARGE SCALE GENOMIC DNA]</scope>
</reference>
<keyword evidence="1" id="KW-0548">Nucleotidyltransferase</keyword>
<dbReference type="GO" id="GO:0044423">
    <property type="term" value="C:virion component"/>
    <property type="evidence" value="ECO:0007669"/>
    <property type="project" value="UniProtKB-UniRule"/>
</dbReference>
<evidence type="ECO:0000313" key="2">
    <source>
        <dbReference type="EMBL" id="QIW91368.1"/>
    </source>
</evidence>
<organism evidence="2 3">
    <name type="scientific">Escherichia phage vB_EcoM_IME537</name>
    <dbReference type="NCBI Taxonomy" id="2724310"/>
    <lineage>
        <taxon>Viruses</taxon>
        <taxon>Duplodnaviria</taxon>
        <taxon>Heunggongvirae</taxon>
        <taxon>Uroviricota</taxon>
        <taxon>Caudoviricetes</taxon>
        <taxon>Pantevenvirales</taxon>
        <taxon>Straboviridae</taxon>
        <taxon>Tevenvirinae</taxon>
        <taxon>Tequatrovirus</taxon>
        <taxon>Tequatrovirus ime537</taxon>
    </lineage>
</organism>
<dbReference type="GO" id="GO:0106274">
    <property type="term" value="F:NAD+-protein-arginine ADP-ribosyltransferase activity"/>
    <property type="evidence" value="ECO:0007669"/>
    <property type="project" value="UniProtKB-UniRule"/>
</dbReference>
<keyword evidence="3" id="KW-1185">Reference proteome</keyword>
<comment type="catalytic activity">
    <reaction evidence="1">
        <text>L-arginyl-[protein] + NAD(+) = N(omega)-(ADP-D-ribosyl)-L-arginyl-[protein] + nicotinamide + H(+)</text>
        <dbReference type="Rhea" id="RHEA:19149"/>
        <dbReference type="Rhea" id="RHEA-COMP:10532"/>
        <dbReference type="Rhea" id="RHEA-COMP:15087"/>
        <dbReference type="ChEBI" id="CHEBI:15378"/>
        <dbReference type="ChEBI" id="CHEBI:17154"/>
        <dbReference type="ChEBI" id="CHEBI:29965"/>
        <dbReference type="ChEBI" id="CHEBI:57540"/>
        <dbReference type="ChEBI" id="CHEBI:142554"/>
        <dbReference type="EC" id="2.4.2.31"/>
    </reaction>
</comment>
<dbReference type="GO" id="GO:0016779">
    <property type="term" value="F:nucleotidyltransferase activity"/>
    <property type="evidence" value="ECO:0007669"/>
    <property type="project" value="UniProtKB-KW"/>
</dbReference>
<proteinExistence type="inferred from homology"/>
<sequence length="211" mass="24749">MEAIMIINLADVEQLSIKAESVDFQYDMYKKVCEKFTDFEQSVLWQCMEAKKNEALHRQLNKIIKKHLTKSPYQLYRGISKSTKELIKDLQVGEVFSTNRVDSFTTSLHTACGFSYVEYFTEIIFRLKTDKAFNYSDHISDIILSSPNTEFKYTYEDTDGLDSERTDNLMMIVREQEWMIPIGKYKITSISKEKLHDSFGTFKVYDIEVVE</sequence>
<comment type="subcellular location">
    <subcellularLocation>
        <location evidence="1">Virion</location>
    </subcellularLocation>
    <text evidence="1">This protein is injected from the virion into the bacterial cell.</text>
</comment>
<evidence type="ECO:0000313" key="3">
    <source>
        <dbReference type="Proteomes" id="UP000502327"/>
    </source>
</evidence>
<gene>
    <name evidence="1" type="primary">modB</name>
</gene>
<protein>
    <recommendedName>
        <fullName evidence="1">NAD--protein ADP-ribosyltransferase modB</fullName>
        <ecNumber evidence="1">2.4.2.31</ecNumber>
    </recommendedName>
</protein>
<comment type="function">
    <text evidence="1">ADP-ribosyltransferase that regulates transcription by ADP-ribosylation of host ribosomal protein S1. Additional identified targets include proteins involved in either translation or cellular metabolism such as elongation factor-Tu or trigger factor. Also reprograms the host's gene-expression system by RNAylating host ribosomal protein S1. ModB can attach NAD-capped RNAs to target proteins post-transcriptionally resulting in covalent RNA-protein conjugates.</text>
</comment>